<sequence length="118" mass="12637">SSSTTSVTTSVCSTEPLPISSSAESVKQKISSSAANVTSITSRSCVRTVKATSSNSRRSTFLTLLVGPRSSSMNEAETWLLTLTVESHIGNRKQNRLDLALLDEDSTKTDNSMVSIHE</sequence>
<gene>
    <name evidence="2" type="ORF">BC936DRAFT_140885</name>
</gene>
<comment type="caution">
    <text evidence="2">The sequence shown here is derived from an EMBL/GenBank/DDBJ whole genome shotgun (WGS) entry which is preliminary data.</text>
</comment>
<evidence type="ECO:0000256" key="1">
    <source>
        <dbReference type="SAM" id="MobiDB-lite"/>
    </source>
</evidence>
<dbReference type="AlphaFoldDB" id="A0A433DMS6"/>
<keyword evidence="3" id="KW-1185">Reference proteome</keyword>
<protein>
    <submittedName>
        <fullName evidence="2">Uncharacterized protein</fullName>
    </submittedName>
</protein>
<organism evidence="2 3">
    <name type="scientific">Jimgerdemannia flammicorona</name>
    <dbReference type="NCBI Taxonomy" id="994334"/>
    <lineage>
        <taxon>Eukaryota</taxon>
        <taxon>Fungi</taxon>
        <taxon>Fungi incertae sedis</taxon>
        <taxon>Mucoromycota</taxon>
        <taxon>Mucoromycotina</taxon>
        <taxon>Endogonomycetes</taxon>
        <taxon>Endogonales</taxon>
        <taxon>Endogonaceae</taxon>
        <taxon>Jimgerdemannia</taxon>
    </lineage>
</organism>
<feature type="compositionally biased region" description="Low complexity" evidence="1">
    <location>
        <begin position="1"/>
        <end position="14"/>
    </location>
</feature>
<feature type="region of interest" description="Disordered" evidence="1">
    <location>
        <begin position="1"/>
        <end position="25"/>
    </location>
</feature>
<reference evidence="2 3" key="1">
    <citation type="journal article" date="2018" name="New Phytol.">
        <title>Phylogenomics of Endogonaceae and evolution of mycorrhizas within Mucoromycota.</title>
        <authorList>
            <person name="Chang Y."/>
            <person name="Desiro A."/>
            <person name="Na H."/>
            <person name="Sandor L."/>
            <person name="Lipzen A."/>
            <person name="Clum A."/>
            <person name="Barry K."/>
            <person name="Grigoriev I.V."/>
            <person name="Martin F.M."/>
            <person name="Stajich J.E."/>
            <person name="Smith M.E."/>
            <person name="Bonito G."/>
            <person name="Spatafora J.W."/>
        </authorList>
    </citation>
    <scope>NUCLEOTIDE SEQUENCE [LARGE SCALE GENOMIC DNA]</scope>
    <source>
        <strain evidence="2 3">GMNB39</strain>
    </source>
</reference>
<proteinExistence type="predicted"/>
<accession>A0A433DMS6</accession>
<dbReference type="EMBL" id="RBNI01000182">
    <property type="protein sequence ID" value="RUP52125.1"/>
    <property type="molecule type" value="Genomic_DNA"/>
</dbReference>
<feature type="non-terminal residue" evidence="2">
    <location>
        <position position="1"/>
    </location>
</feature>
<evidence type="ECO:0000313" key="3">
    <source>
        <dbReference type="Proteomes" id="UP000268093"/>
    </source>
</evidence>
<name>A0A433DMS6_9FUNG</name>
<dbReference type="Proteomes" id="UP000268093">
    <property type="component" value="Unassembled WGS sequence"/>
</dbReference>
<evidence type="ECO:0000313" key="2">
    <source>
        <dbReference type="EMBL" id="RUP52125.1"/>
    </source>
</evidence>